<comment type="subunit">
    <text evidence="4">Hexamer formed by 3 homodimers.</text>
</comment>
<feature type="binding site" evidence="13">
    <location>
        <position position="164"/>
    </location>
    <ligand>
        <name>substrate</name>
    </ligand>
</feature>
<keyword evidence="7 12" id="KW-0328">Glycosyltransferase</keyword>
<evidence type="ECO:0000256" key="12">
    <source>
        <dbReference type="PIRNR" id="PIRNR006250"/>
    </source>
</evidence>
<feature type="binding site" evidence="13">
    <location>
        <position position="97"/>
    </location>
    <ligand>
        <name>substrate</name>
    </ligand>
</feature>
<evidence type="ECO:0000256" key="11">
    <source>
        <dbReference type="ARBA" id="ARBA00069173"/>
    </source>
</evidence>
<evidence type="ECO:0000313" key="16">
    <source>
        <dbReference type="EMBL" id="SFE57464.1"/>
    </source>
</evidence>
<dbReference type="GO" id="GO:0009435">
    <property type="term" value="P:NAD+ biosynthetic process"/>
    <property type="evidence" value="ECO:0007669"/>
    <property type="project" value="UniProtKB-UniPathway"/>
</dbReference>
<dbReference type="STRING" id="930128.SAMN05192532_102406"/>
<evidence type="ECO:0000256" key="5">
    <source>
        <dbReference type="ARBA" id="ARBA00011944"/>
    </source>
</evidence>
<sequence>MNRMLVRKKINEFLEEDVYTGDITTDSIFSEEEETKGTLLAKGEGVFCGKIVLEEGLRLLDSEAVITWYVEEGDTLERGEKIADIHGKTRALLTSERVLLNMIQRMSGIATATKTAVMRLHDLSIQVCDTRKTAPGLRMFDKYAVRIGGGTNHRFGLYDAVMIKDNHIAAAGGIKKAVEKVREKAGHMVKVEVETTKEQEVREAVAAGADVIMLDNQGPEAVQSLTALIPSVIQTEISGNVTLDNIADYQGCGVDFISLGALTHSVTACDISFLLETKTTAVPHFS</sequence>
<dbReference type="PIRSF" id="PIRSF006250">
    <property type="entry name" value="NadC_ModD"/>
    <property type="match status" value="1"/>
</dbReference>
<dbReference type="InterPro" id="IPR037128">
    <property type="entry name" value="Quinolinate_PRibosylTase_N_sf"/>
</dbReference>
<feature type="binding site" evidence="13">
    <location>
        <begin position="238"/>
        <end position="240"/>
    </location>
    <ligand>
        <name>substrate</name>
    </ligand>
</feature>
<keyword evidence="17" id="KW-1185">Reference proteome</keyword>
<evidence type="ECO:0000256" key="2">
    <source>
        <dbReference type="ARBA" id="ARBA00004893"/>
    </source>
</evidence>
<evidence type="ECO:0000256" key="8">
    <source>
        <dbReference type="ARBA" id="ARBA00022679"/>
    </source>
</evidence>
<dbReference type="EMBL" id="FONT01000002">
    <property type="protein sequence ID" value="SFE57464.1"/>
    <property type="molecule type" value="Genomic_DNA"/>
</dbReference>
<dbReference type="InterPro" id="IPR022412">
    <property type="entry name" value="Quinolinate_PRibosylTrfase_N"/>
</dbReference>
<evidence type="ECO:0000256" key="6">
    <source>
        <dbReference type="ARBA" id="ARBA00022642"/>
    </source>
</evidence>
<proteinExistence type="inferred from homology"/>
<dbReference type="InterPro" id="IPR002638">
    <property type="entry name" value="Quinolinate_PRibosylTrfase_C"/>
</dbReference>
<evidence type="ECO:0000313" key="17">
    <source>
        <dbReference type="Proteomes" id="UP000199516"/>
    </source>
</evidence>
<dbReference type="Proteomes" id="UP000199516">
    <property type="component" value="Unassembled WGS sequence"/>
</dbReference>
<keyword evidence="6" id="KW-0662">Pyridine nucleotide biosynthesis</keyword>
<dbReference type="CDD" id="cd01572">
    <property type="entry name" value="QPRTase"/>
    <property type="match status" value="1"/>
</dbReference>
<dbReference type="InterPro" id="IPR013785">
    <property type="entry name" value="Aldolase_TIM"/>
</dbReference>
<feature type="domain" description="Quinolinate phosphoribosyl transferase C-terminal" evidence="14">
    <location>
        <begin position="109"/>
        <end position="272"/>
    </location>
</feature>
<evidence type="ECO:0000256" key="1">
    <source>
        <dbReference type="ARBA" id="ARBA00003237"/>
    </source>
</evidence>
<evidence type="ECO:0000259" key="15">
    <source>
        <dbReference type="Pfam" id="PF02749"/>
    </source>
</evidence>
<comment type="catalytic activity">
    <reaction evidence="10">
        <text>nicotinate beta-D-ribonucleotide + CO2 + diphosphate = quinolinate + 5-phospho-alpha-D-ribose 1-diphosphate + 2 H(+)</text>
        <dbReference type="Rhea" id="RHEA:12733"/>
        <dbReference type="ChEBI" id="CHEBI:15378"/>
        <dbReference type="ChEBI" id="CHEBI:16526"/>
        <dbReference type="ChEBI" id="CHEBI:29959"/>
        <dbReference type="ChEBI" id="CHEBI:33019"/>
        <dbReference type="ChEBI" id="CHEBI:57502"/>
        <dbReference type="ChEBI" id="CHEBI:58017"/>
        <dbReference type="EC" id="2.4.2.19"/>
    </reaction>
</comment>
<dbReference type="GO" id="GO:0034213">
    <property type="term" value="P:quinolinate catabolic process"/>
    <property type="evidence" value="ECO:0007669"/>
    <property type="project" value="TreeGrafter"/>
</dbReference>
<dbReference type="UniPathway" id="UPA00253">
    <property type="reaction ID" value="UER00331"/>
</dbReference>
<dbReference type="InterPro" id="IPR027277">
    <property type="entry name" value="NadC/ModD"/>
</dbReference>
<feature type="binding site" evidence="13">
    <location>
        <begin position="130"/>
        <end position="132"/>
    </location>
    <ligand>
        <name>substrate</name>
    </ligand>
</feature>
<keyword evidence="8 12" id="KW-0808">Transferase</keyword>
<dbReference type="FunFam" id="3.20.20.70:FF:000030">
    <property type="entry name" value="Nicotinate-nucleotide pyrophosphorylase, carboxylating"/>
    <property type="match status" value="1"/>
</dbReference>
<dbReference type="Gene3D" id="3.20.20.70">
    <property type="entry name" value="Aldolase class I"/>
    <property type="match status" value="1"/>
</dbReference>
<comment type="similarity">
    <text evidence="3 12">Belongs to the NadC/ModD family.</text>
</comment>
<evidence type="ECO:0000256" key="10">
    <source>
        <dbReference type="ARBA" id="ARBA00047445"/>
    </source>
</evidence>
<dbReference type="SUPFAM" id="SSF51690">
    <property type="entry name" value="Nicotinate/Quinolinate PRTase C-terminal domain-like"/>
    <property type="match status" value="1"/>
</dbReference>
<feature type="binding site" evidence="13">
    <location>
        <begin position="259"/>
        <end position="261"/>
    </location>
    <ligand>
        <name>substrate</name>
    </ligand>
</feature>
<gene>
    <name evidence="16" type="ORF">SAMN05192532_102406</name>
</gene>
<protein>
    <recommendedName>
        <fullName evidence="11">Probable nicotinate-nucleotide pyrophosphorylase [carboxylating]</fullName>
        <ecNumber evidence="5">2.4.2.19</ecNumber>
    </recommendedName>
    <alternativeName>
        <fullName evidence="9">Quinolinate phosphoribosyltransferase [decarboxylating]</fullName>
    </alternativeName>
</protein>
<dbReference type="EC" id="2.4.2.19" evidence="5"/>
<dbReference type="PANTHER" id="PTHR32179">
    <property type="entry name" value="NICOTINATE-NUCLEOTIDE PYROPHOSPHORYLASE [CARBOXYLATING]"/>
    <property type="match status" value="1"/>
</dbReference>
<dbReference type="SUPFAM" id="SSF54675">
    <property type="entry name" value="Nicotinate/Quinolinate PRTase N-terminal domain-like"/>
    <property type="match status" value="1"/>
</dbReference>
<reference evidence="16 17" key="1">
    <citation type="submission" date="2016-10" db="EMBL/GenBank/DDBJ databases">
        <authorList>
            <person name="de Groot N.N."/>
        </authorList>
    </citation>
    <scope>NUCLEOTIDE SEQUENCE [LARGE SCALE GENOMIC DNA]</scope>
    <source>
        <strain evidence="16 17">DSM 23995</strain>
    </source>
</reference>
<evidence type="ECO:0000256" key="4">
    <source>
        <dbReference type="ARBA" id="ARBA00011218"/>
    </source>
</evidence>
<evidence type="ECO:0000256" key="3">
    <source>
        <dbReference type="ARBA" id="ARBA00009400"/>
    </source>
</evidence>
<dbReference type="PANTHER" id="PTHR32179:SF3">
    <property type="entry name" value="NICOTINATE-NUCLEOTIDE PYROPHOSPHORYLASE [CARBOXYLATING]"/>
    <property type="match status" value="1"/>
</dbReference>
<comment type="pathway">
    <text evidence="2">Cofactor biosynthesis; NAD(+) biosynthesis; nicotinate D-ribonucleotide from quinolinate: step 1/1.</text>
</comment>
<dbReference type="GO" id="GO:0005737">
    <property type="term" value="C:cytoplasm"/>
    <property type="evidence" value="ECO:0007669"/>
    <property type="project" value="TreeGrafter"/>
</dbReference>
<feature type="binding site" evidence="13">
    <location>
        <position position="215"/>
    </location>
    <ligand>
        <name>substrate</name>
    </ligand>
</feature>
<dbReference type="OrthoDB" id="9782546at2"/>
<dbReference type="GO" id="GO:0004514">
    <property type="term" value="F:nicotinate-nucleotide diphosphorylase (carboxylating) activity"/>
    <property type="evidence" value="ECO:0007669"/>
    <property type="project" value="UniProtKB-EC"/>
</dbReference>
<dbReference type="NCBIfam" id="TIGR00078">
    <property type="entry name" value="nadC"/>
    <property type="match status" value="1"/>
</dbReference>
<dbReference type="FunFam" id="3.90.1170.20:FF:000001">
    <property type="entry name" value="Nicotinate-nucleotide diphosphorylase (Carboxylating)"/>
    <property type="match status" value="1"/>
</dbReference>
<dbReference type="Pfam" id="PF02749">
    <property type="entry name" value="QRPTase_N"/>
    <property type="match status" value="1"/>
</dbReference>
<evidence type="ECO:0000256" key="13">
    <source>
        <dbReference type="PIRSR" id="PIRSR006250-1"/>
    </source>
</evidence>
<comment type="function">
    <text evidence="1">Involved in the catabolism of quinolinic acid (QA).</text>
</comment>
<organism evidence="16 17">
    <name type="scientific">Alteribacillus iranensis</name>
    <dbReference type="NCBI Taxonomy" id="930128"/>
    <lineage>
        <taxon>Bacteria</taxon>
        <taxon>Bacillati</taxon>
        <taxon>Bacillota</taxon>
        <taxon>Bacilli</taxon>
        <taxon>Bacillales</taxon>
        <taxon>Bacillaceae</taxon>
        <taxon>Alteribacillus</taxon>
    </lineage>
</organism>
<dbReference type="InterPro" id="IPR036068">
    <property type="entry name" value="Nicotinate_pribotase-like_C"/>
</dbReference>
<dbReference type="Pfam" id="PF01729">
    <property type="entry name" value="QRPTase_C"/>
    <property type="match status" value="1"/>
</dbReference>
<evidence type="ECO:0000256" key="9">
    <source>
        <dbReference type="ARBA" id="ARBA00033102"/>
    </source>
</evidence>
<feature type="domain" description="Quinolinate phosphoribosyl transferase N-terminal" evidence="15">
    <location>
        <begin position="22"/>
        <end position="107"/>
    </location>
</feature>
<accession>A0A1I2BMM7</accession>
<evidence type="ECO:0000256" key="7">
    <source>
        <dbReference type="ARBA" id="ARBA00022676"/>
    </source>
</evidence>
<feature type="binding site" evidence="13">
    <location>
        <position position="194"/>
    </location>
    <ligand>
        <name>substrate</name>
    </ligand>
</feature>
<evidence type="ECO:0000259" key="14">
    <source>
        <dbReference type="Pfam" id="PF01729"/>
    </source>
</evidence>
<dbReference type="RefSeq" id="WP_091658912.1">
    <property type="nucleotide sequence ID" value="NZ_FONT01000002.1"/>
</dbReference>
<name>A0A1I2BMM7_9BACI</name>
<feature type="binding site" evidence="13">
    <location>
        <position position="154"/>
    </location>
    <ligand>
        <name>substrate</name>
    </ligand>
</feature>
<dbReference type="InterPro" id="IPR004393">
    <property type="entry name" value="NadC"/>
</dbReference>
<dbReference type="Gene3D" id="3.90.1170.20">
    <property type="entry name" value="Quinolinate phosphoribosyl transferase, N-terminal domain"/>
    <property type="match status" value="1"/>
</dbReference>
<dbReference type="AlphaFoldDB" id="A0A1I2BMM7"/>